<evidence type="ECO:0000259" key="1">
    <source>
        <dbReference type="Pfam" id="PF12697"/>
    </source>
</evidence>
<dbReference type="Gene3D" id="3.40.50.1820">
    <property type="entry name" value="alpha/beta hydrolase"/>
    <property type="match status" value="1"/>
</dbReference>
<accession>A0A6A5YNW7</accession>
<dbReference type="OrthoDB" id="94039at2759"/>
<dbReference type="GO" id="GO:0016787">
    <property type="term" value="F:hydrolase activity"/>
    <property type="evidence" value="ECO:0007669"/>
    <property type="project" value="UniProtKB-KW"/>
</dbReference>
<keyword evidence="2" id="KW-0378">Hydrolase</keyword>
<reference evidence="2" key="1">
    <citation type="journal article" date="2020" name="Stud. Mycol.">
        <title>101 Dothideomycetes genomes: a test case for predicting lifestyles and emergence of pathogens.</title>
        <authorList>
            <person name="Haridas S."/>
            <person name="Albert R."/>
            <person name="Binder M."/>
            <person name="Bloem J."/>
            <person name="Labutti K."/>
            <person name="Salamov A."/>
            <person name="Andreopoulos B."/>
            <person name="Baker S."/>
            <person name="Barry K."/>
            <person name="Bills G."/>
            <person name="Bluhm B."/>
            <person name="Cannon C."/>
            <person name="Castanera R."/>
            <person name="Culley D."/>
            <person name="Daum C."/>
            <person name="Ezra D."/>
            <person name="Gonzalez J."/>
            <person name="Henrissat B."/>
            <person name="Kuo A."/>
            <person name="Liang C."/>
            <person name="Lipzen A."/>
            <person name="Lutzoni F."/>
            <person name="Magnuson J."/>
            <person name="Mondo S."/>
            <person name="Nolan M."/>
            <person name="Ohm R."/>
            <person name="Pangilinan J."/>
            <person name="Park H.-J."/>
            <person name="Ramirez L."/>
            <person name="Alfaro M."/>
            <person name="Sun H."/>
            <person name="Tritt A."/>
            <person name="Yoshinaga Y."/>
            <person name="Zwiers L.-H."/>
            <person name="Turgeon B."/>
            <person name="Goodwin S."/>
            <person name="Spatafora J."/>
            <person name="Crous P."/>
            <person name="Grigoriev I."/>
        </authorList>
    </citation>
    <scope>NUCLEOTIDE SEQUENCE</scope>
    <source>
        <strain evidence="2">CBS 627.86</strain>
    </source>
</reference>
<dbReference type="EMBL" id="ML977351">
    <property type="protein sequence ID" value="KAF2107831.1"/>
    <property type="molecule type" value="Genomic_DNA"/>
</dbReference>
<proteinExistence type="predicted"/>
<organism evidence="2 3">
    <name type="scientific">Lophiotrema nucula</name>
    <dbReference type="NCBI Taxonomy" id="690887"/>
    <lineage>
        <taxon>Eukaryota</taxon>
        <taxon>Fungi</taxon>
        <taxon>Dikarya</taxon>
        <taxon>Ascomycota</taxon>
        <taxon>Pezizomycotina</taxon>
        <taxon>Dothideomycetes</taxon>
        <taxon>Pleosporomycetidae</taxon>
        <taxon>Pleosporales</taxon>
        <taxon>Lophiotremataceae</taxon>
        <taxon>Lophiotrema</taxon>
    </lineage>
</organism>
<dbReference type="AlphaFoldDB" id="A0A6A5YNW7"/>
<dbReference type="SUPFAM" id="SSF53474">
    <property type="entry name" value="alpha/beta-Hydrolases"/>
    <property type="match status" value="1"/>
</dbReference>
<sequence>MSNFTVIEHTSPCQYVREYWHGARSDDATLHLAVKEYRPKEPVAESEDAITIISSHGNGFPKECYEALWDELLNASHGFRIRSIWIADIANQGQSYVKNKDRLGDDPGWLDHSRDLLLMINTFRDRMKAPIVGIGHSMGCSHLAGLSVMHPRLLHSLVLIEPVLQDFAPPGPNAAMFSSMRRETWDSRAKAEAQMSKNGFFKAMDPRALKAYLKNALTDTEDGGVILTTPKAQEAWTYVRPIFEPLPDERDRETLEASRRERLLNPHVTPFSRLSEPVFTLPEMGALIASLPHIRPRTLFMYGEYSHIASEETREFHSSVVGTGHGGNGGKDDGGVEVLEVVEASHLCPFEKPQAIAVDVSNWLGKEMTRWKVERDFWVKRDTGKSKNNRTELSEKWLKEVKKPADLMRPVKKAAKL</sequence>
<keyword evidence="3" id="KW-1185">Reference proteome</keyword>
<evidence type="ECO:0000313" key="3">
    <source>
        <dbReference type="Proteomes" id="UP000799770"/>
    </source>
</evidence>
<dbReference type="InterPro" id="IPR000073">
    <property type="entry name" value="AB_hydrolase_1"/>
</dbReference>
<evidence type="ECO:0000313" key="2">
    <source>
        <dbReference type="EMBL" id="KAF2107831.1"/>
    </source>
</evidence>
<gene>
    <name evidence="2" type="ORF">BDV96DRAFT_505381</name>
</gene>
<dbReference type="Proteomes" id="UP000799770">
    <property type="component" value="Unassembled WGS sequence"/>
</dbReference>
<dbReference type="Pfam" id="PF12697">
    <property type="entry name" value="Abhydrolase_6"/>
    <property type="match status" value="1"/>
</dbReference>
<dbReference type="InterPro" id="IPR029058">
    <property type="entry name" value="AB_hydrolase_fold"/>
</dbReference>
<protein>
    <submittedName>
        <fullName evidence="2">Alpha/beta hydrolase family-domain-containing protein</fullName>
    </submittedName>
</protein>
<name>A0A6A5YNW7_9PLEO</name>
<feature type="domain" description="AB hydrolase-1" evidence="1">
    <location>
        <begin position="56"/>
        <end position="357"/>
    </location>
</feature>